<dbReference type="OrthoDB" id="45571at2759"/>
<dbReference type="STRING" id="105231.A0A1Y1HTC6"/>
<dbReference type="PANTHER" id="PTHR35757">
    <property type="entry name" value="THERMOSOME SUBUNIT GAMMA"/>
    <property type="match status" value="1"/>
</dbReference>
<reference evidence="2 3" key="1">
    <citation type="journal article" date="2014" name="Nat. Commun.">
        <title>Klebsormidium flaccidum genome reveals primary factors for plant terrestrial adaptation.</title>
        <authorList>
            <person name="Hori K."/>
            <person name="Maruyama F."/>
            <person name="Fujisawa T."/>
            <person name="Togashi T."/>
            <person name="Yamamoto N."/>
            <person name="Seo M."/>
            <person name="Sato S."/>
            <person name="Yamada T."/>
            <person name="Mori H."/>
            <person name="Tajima N."/>
            <person name="Moriyama T."/>
            <person name="Ikeuchi M."/>
            <person name="Watanabe M."/>
            <person name="Wada H."/>
            <person name="Kobayashi K."/>
            <person name="Saito M."/>
            <person name="Masuda T."/>
            <person name="Sasaki-Sekimoto Y."/>
            <person name="Mashiguchi K."/>
            <person name="Awai K."/>
            <person name="Shimojima M."/>
            <person name="Masuda S."/>
            <person name="Iwai M."/>
            <person name="Nobusawa T."/>
            <person name="Narise T."/>
            <person name="Kondo S."/>
            <person name="Saito H."/>
            <person name="Sato R."/>
            <person name="Murakawa M."/>
            <person name="Ihara Y."/>
            <person name="Oshima-Yamada Y."/>
            <person name="Ohtaka K."/>
            <person name="Satoh M."/>
            <person name="Sonobe K."/>
            <person name="Ishii M."/>
            <person name="Ohtani R."/>
            <person name="Kanamori-Sato M."/>
            <person name="Honoki R."/>
            <person name="Miyazaki D."/>
            <person name="Mochizuki H."/>
            <person name="Umetsu J."/>
            <person name="Higashi K."/>
            <person name="Shibata D."/>
            <person name="Kamiya Y."/>
            <person name="Sato N."/>
            <person name="Nakamura Y."/>
            <person name="Tabata S."/>
            <person name="Ida S."/>
            <person name="Kurokawa K."/>
            <person name="Ohta H."/>
        </authorList>
    </citation>
    <scope>NUCLEOTIDE SEQUENCE [LARGE SCALE GENOMIC DNA]</scope>
    <source>
        <strain evidence="2 3">NIES-2285</strain>
    </source>
</reference>
<dbReference type="GO" id="GO:0010027">
    <property type="term" value="P:thylakoid membrane organization"/>
    <property type="evidence" value="ECO:0000318"/>
    <property type="project" value="GO_Central"/>
</dbReference>
<evidence type="ECO:0000313" key="2">
    <source>
        <dbReference type="EMBL" id="GAQ79078.1"/>
    </source>
</evidence>
<dbReference type="Proteomes" id="UP000054558">
    <property type="component" value="Unassembled WGS sequence"/>
</dbReference>
<gene>
    <name evidence="2" type="ORF">KFL_000240080</name>
</gene>
<dbReference type="PANTHER" id="PTHR35757:SF1">
    <property type="entry name" value="THERMOSOME SUBUNIT GAMMA"/>
    <property type="match status" value="1"/>
</dbReference>
<protein>
    <submittedName>
        <fullName evidence="2">Uncharacterized protein</fullName>
    </submittedName>
</protein>
<name>A0A1Y1HTC6_KLENI</name>
<dbReference type="GO" id="GO:0009570">
    <property type="term" value="C:chloroplast stroma"/>
    <property type="evidence" value="ECO:0000318"/>
    <property type="project" value="GO_Central"/>
</dbReference>
<organism evidence="2 3">
    <name type="scientific">Klebsormidium nitens</name>
    <name type="common">Green alga</name>
    <name type="synonym">Ulothrix nitens</name>
    <dbReference type="NCBI Taxonomy" id="105231"/>
    <lineage>
        <taxon>Eukaryota</taxon>
        <taxon>Viridiplantae</taxon>
        <taxon>Streptophyta</taxon>
        <taxon>Klebsormidiophyceae</taxon>
        <taxon>Klebsormidiales</taxon>
        <taxon>Klebsormidiaceae</taxon>
        <taxon>Klebsormidium</taxon>
    </lineage>
</organism>
<dbReference type="OMA" id="YEKRLPW"/>
<dbReference type="EMBL" id="DF236973">
    <property type="protein sequence ID" value="GAQ79078.1"/>
    <property type="molecule type" value="Genomic_DNA"/>
</dbReference>
<proteinExistence type="predicted"/>
<sequence>MTTAQVGAPAGICLSCAFARGQRCLDRTGFSEGSLFTSARKVPLGRKSSQESRRNVGAKGARAQAESAGTRMLSHAAGIQEHAAKAKRESVPKAGKSTDFMRFKDMGEAGTELQTAIVTYSKEGEWWEGLVGRRPLEVDLVACVHIADKSYYQGLQEEFQNYDRVLYEMVTDKETQELIEAIDRPVQRTSPSLETTLRQYHAALEKGLKIHDLAGMELGKRAIEYGIVTKAQIRRAQQRQRRSWKVLIVGYLQKTMAWALNLDFQLTEMDYEQRHWTNADMDYNQFIKMQKERKEGLFSFAKTISAASRKMPWGNLPEGISAWKSKLLMTARFLPMPLVGLLLIEGVCAPESARLGGTPEVKALLDLDLAAAMKVTLARQLSNDMFKQFEDASDDVRSSVIIGERNAVALKELERAIARGDRRIAIFYGSAHLPDIEDRLLTEFGLTRTKTQWRTAWRMTNRADPLSSGIDPLEKILSDLRALSNWPLNRSQTAAMLLISLALATDLYFWELMIDFADEQLSELLPMLARGINSWVPMLLDRMSSFRI</sequence>
<evidence type="ECO:0000313" key="3">
    <source>
        <dbReference type="Proteomes" id="UP000054558"/>
    </source>
</evidence>
<dbReference type="AlphaFoldDB" id="A0A1Y1HTC6"/>
<evidence type="ECO:0000256" key="1">
    <source>
        <dbReference type="SAM" id="MobiDB-lite"/>
    </source>
</evidence>
<keyword evidence="3" id="KW-1185">Reference proteome</keyword>
<feature type="region of interest" description="Disordered" evidence="1">
    <location>
        <begin position="41"/>
        <end position="67"/>
    </location>
</feature>
<accession>A0A1Y1HTC6</accession>